<dbReference type="InterPro" id="IPR002347">
    <property type="entry name" value="SDR_fam"/>
</dbReference>
<keyword evidence="5" id="KW-1185">Reference proteome</keyword>
<dbReference type="SUPFAM" id="SSF51735">
    <property type="entry name" value="NAD(P)-binding Rossmann-fold domains"/>
    <property type="match status" value="1"/>
</dbReference>
<comment type="similarity">
    <text evidence="1 3">Belongs to the short-chain dehydrogenases/reductases (SDR) family.</text>
</comment>
<dbReference type="KEGG" id="nbr:O3I_018165"/>
<keyword evidence="2" id="KW-0560">Oxidoreductase</keyword>
<dbReference type="STRING" id="1133849.O3I_018165"/>
<dbReference type="PANTHER" id="PTHR43976:SF16">
    <property type="entry name" value="SHORT-CHAIN DEHYDROGENASE_REDUCTASE FAMILY PROTEIN"/>
    <property type="match status" value="1"/>
</dbReference>
<organism evidence="4 5">
    <name type="scientific">Nocardia brasiliensis (strain ATCC 700358 / HUJEG-1)</name>
    <dbReference type="NCBI Taxonomy" id="1133849"/>
    <lineage>
        <taxon>Bacteria</taxon>
        <taxon>Bacillati</taxon>
        <taxon>Actinomycetota</taxon>
        <taxon>Actinomycetes</taxon>
        <taxon>Mycobacteriales</taxon>
        <taxon>Nocardiaceae</taxon>
        <taxon>Nocardia</taxon>
    </lineage>
</organism>
<dbReference type="GO" id="GO:0016491">
    <property type="term" value="F:oxidoreductase activity"/>
    <property type="evidence" value="ECO:0007669"/>
    <property type="project" value="UniProtKB-KW"/>
</dbReference>
<dbReference type="AlphaFoldDB" id="K0EVF4"/>
<dbReference type="InterPro" id="IPR051911">
    <property type="entry name" value="SDR_oxidoreductase"/>
</dbReference>
<proteinExistence type="inferred from homology"/>
<dbReference type="InterPro" id="IPR020904">
    <property type="entry name" value="Sc_DH/Rdtase_CS"/>
</dbReference>
<evidence type="ECO:0000256" key="1">
    <source>
        <dbReference type="ARBA" id="ARBA00006484"/>
    </source>
</evidence>
<dbReference type="HOGENOM" id="CLU_010194_2_9_11"/>
<dbReference type="Gene3D" id="3.40.50.720">
    <property type="entry name" value="NAD(P)-binding Rossmann-like Domain"/>
    <property type="match status" value="1"/>
</dbReference>
<dbReference type="InterPro" id="IPR036291">
    <property type="entry name" value="NAD(P)-bd_dom_sf"/>
</dbReference>
<dbReference type="PRINTS" id="PR00081">
    <property type="entry name" value="GDHRDH"/>
</dbReference>
<dbReference type="PANTHER" id="PTHR43976">
    <property type="entry name" value="SHORT CHAIN DEHYDROGENASE"/>
    <property type="match status" value="1"/>
</dbReference>
<gene>
    <name evidence="4" type="ORF">O3I_018165</name>
</gene>
<dbReference type="Proteomes" id="UP000006304">
    <property type="component" value="Chromosome"/>
</dbReference>
<dbReference type="PROSITE" id="PS00061">
    <property type="entry name" value="ADH_SHORT"/>
    <property type="match status" value="1"/>
</dbReference>
<evidence type="ECO:0000313" key="4">
    <source>
        <dbReference type="EMBL" id="AFU01592.1"/>
    </source>
</evidence>
<sequence length="216" mass="22759">MLGRLDVVVNNAGYGQLGMVEELDDAQIDSVFETNVFGAIRIVRAALPILRAQRSGHIIAVSSLLGQIAYPGAGAYAATKFALEAFHEALAAEVSAFGIAVTIIEPQGFSTGFNTSMQPTTTIEAYRDIRDATTTAAATRSPGDPAATRAALLTLVDAASPPLRLLFGNDGLERITAAYESRLATWQAWHQVSIAAHGNSASHVPGGPRFDRADHA</sequence>
<name>K0EVF4_NOCB7</name>
<evidence type="ECO:0000313" key="5">
    <source>
        <dbReference type="Proteomes" id="UP000006304"/>
    </source>
</evidence>
<reference evidence="4 5" key="1">
    <citation type="journal article" date="2012" name="J. Bacteriol.">
        <title>Complete genome sequence of Nocardia brasiliensis HUJEG-1.</title>
        <authorList>
            <person name="Vera-Cabrera L."/>
            <person name="Ortiz-Lopez R."/>
            <person name="Elizondo-Gonzalez R."/>
            <person name="Perez-Maya A.A."/>
            <person name="Ocampo-Candiani J."/>
        </authorList>
    </citation>
    <scope>NUCLEOTIDE SEQUENCE [LARGE SCALE GENOMIC DNA]</scope>
    <source>
        <strain evidence="5">ATCC 700358</strain>
    </source>
</reference>
<dbReference type="PRINTS" id="PR00080">
    <property type="entry name" value="SDRFAMILY"/>
</dbReference>
<evidence type="ECO:0000256" key="3">
    <source>
        <dbReference type="RuleBase" id="RU000363"/>
    </source>
</evidence>
<accession>K0EVF4</accession>
<dbReference type="Pfam" id="PF00106">
    <property type="entry name" value="adh_short"/>
    <property type="match status" value="1"/>
</dbReference>
<evidence type="ECO:0000256" key="2">
    <source>
        <dbReference type="ARBA" id="ARBA00023002"/>
    </source>
</evidence>
<protein>
    <submittedName>
        <fullName evidence="4">Short chain dehydrogenase</fullName>
    </submittedName>
</protein>
<dbReference type="EMBL" id="CP003876">
    <property type="protein sequence ID" value="AFU01592.1"/>
    <property type="molecule type" value="Genomic_DNA"/>
</dbReference>
<dbReference type="eggNOG" id="COG1028">
    <property type="taxonomic scope" value="Bacteria"/>
</dbReference>